<evidence type="ECO:0000313" key="1">
    <source>
        <dbReference type="EMBL" id="KAI9635190.1"/>
    </source>
</evidence>
<dbReference type="AlphaFoldDB" id="A0AA38LTS8"/>
<dbReference type="Proteomes" id="UP001164286">
    <property type="component" value="Unassembled WGS sequence"/>
</dbReference>
<keyword evidence="2" id="KW-1185">Reference proteome</keyword>
<protein>
    <submittedName>
        <fullName evidence="1">Uncharacterized protein</fullName>
    </submittedName>
</protein>
<sequence>MEDTYSIDREKMYVRIGDTGEWQEWDAKDALDQYHRKRMDLAGQHEVAQASFSIMVKHRLWNKALETRKRLDTVTQARQKWDADAINLETLYDRAEGGQIRRTASSNQWRSREQGEQLRWGQPTLLAGHSMLPIALRASRHPSPHPSSITARTLLNRVPTEVSHNNGWHSAEAPLIMHWADLDCTEQICEPISNTQTVQDILRALSSTVLGEDHPVILRKGSLSDSEADALERLINSGGRQYDKPPRLEDVLKTTGYPFFGVEVYQAPFNDSSKVTSTFHPGGVDWIIGWAESELNCTQQEWSQRQSHGTRNRPRLTLAVKISSLSPPSVDVTPAGPV</sequence>
<name>A0AA38LTS8_9TREE</name>
<organism evidence="1 2">
    <name type="scientific">Dioszegia hungarica</name>
    <dbReference type="NCBI Taxonomy" id="4972"/>
    <lineage>
        <taxon>Eukaryota</taxon>
        <taxon>Fungi</taxon>
        <taxon>Dikarya</taxon>
        <taxon>Basidiomycota</taxon>
        <taxon>Agaricomycotina</taxon>
        <taxon>Tremellomycetes</taxon>
        <taxon>Tremellales</taxon>
        <taxon>Bulleribasidiaceae</taxon>
        <taxon>Dioszegia</taxon>
    </lineage>
</organism>
<comment type="caution">
    <text evidence="1">The sequence shown here is derived from an EMBL/GenBank/DDBJ whole genome shotgun (WGS) entry which is preliminary data.</text>
</comment>
<evidence type="ECO:0000313" key="2">
    <source>
        <dbReference type="Proteomes" id="UP001164286"/>
    </source>
</evidence>
<dbReference type="GeneID" id="77727756"/>
<proteinExistence type="predicted"/>
<reference evidence="1" key="1">
    <citation type="journal article" date="2022" name="G3 (Bethesda)">
        <title>High quality genome of the basidiomycete yeast Dioszegia hungarica PDD-24b-2 isolated from cloud water.</title>
        <authorList>
            <person name="Jarrige D."/>
            <person name="Haridas S."/>
            <person name="Bleykasten-Grosshans C."/>
            <person name="Joly M."/>
            <person name="Nadalig T."/>
            <person name="Sancelme M."/>
            <person name="Vuilleumier S."/>
            <person name="Grigoriev I.V."/>
            <person name="Amato P."/>
            <person name="Bringel F."/>
        </authorList>
    </citation>
    <scope>NUCLEOTIDE SEQUENCE</scope>
    <source>
        <strain evidence="1">PDD-24b-2</strain>
    </source>
</reference>
<dbReference type="RefSeq" id="XP_052944967.1">
    <property type="nucleotide sequence ID" value="XM_053088551.1"/>
</dbReference>
<accession>A0AA38LTS8</accession>
<dbReference type="EMBL" id="JAKWFO010000005">
    <property type="protein sequence ID" value="KAI9635190.1"/>
    <property type="molecule type" value="Genomic_DNA"/>
</dbReference>
<gene>
    <name evidence="1" type="ORF">MKK02DRAFT_32669</name>
</gene>